<feature type="binding site" evidence="17">
    <location>
        <position position="44"/>
    </location>
    <ligand>
        <name>[4Fe-4S] cluster</name>
        <dbReference type="ChEBI" id="CHEBI:49883"/>
    </ligand>
</feature>
<comment type="similarity">
    <text evidence="3 17">Belongs to the QueH family.</text>
</comment>
<dbReference type="EC" id="1.17.99.6" evidence="4 17"/>
<evidence type="ECO:0000256" key="18">
    <source>
        <dbReference type="SAM" id="MobiDB-lite"/>
    </source>
</evidence>
<evidence type="ECO:0000256" key="13">
    <source>
        <dbReference type="ARBA" id="ARBA00023157"/>
    </source>
</evidence>
<evidence type="ECO:0000256" key="16">
    <source>
        <dbReference type="ARBA" id="ARBA00047415"/>
    </source>
</evidence>
<reference evidence="19" key="2">
    <citation type="journal article" date="2021" name="PeerJ">
        <title>Extensive microbial diversity within the chicken gut microbiome revealed by metagenomics and culture.</title>
        <authorList>
            <person name="Gilroy R."/>
            <person name="Ravi A."/>
            <person name="Getino M."/>
            <person name="Pursley I."/>
            <person name="Horton D.L."/>
            <person name="Alikhan N.F."/>
            <person name="Baker D."/>
            <person name="Gharbi K."/>
            <person name="Hall N."/>
            <person name="Watson M."/>
            <person name="Adriaenssens E.M."/>
            <person name="Foster-Nyarko E."/>
            <person name="Jarju S."/>
            <person name="Secka A."/>
            <person name="Antonio M."/>
            <person name="Oren A."/>
            <person name="Chaudhuri R.R."/>
            <person name="La Ragione R."/>
            <person name="Hildebrand F."/>
            <person name="Pallen M.J."/>
        </authorList>
    </citation>
    <scope>NUCLEOTIDE SEQUENCE</scope>
    <source>
        <strain evidence="19">ChiHcec3-6078</strain>
    </source>
</reference>
<evidence type="ECO:0000256" key="9">
    <source>
        <dbReference type="ARBA" id="ARBA00022785"/>
    </source>
</evidence>
<dbReference type="GO" id="GO:0051539">
    <property type="term" value="F:4 iron, 4 sulfur cluster binding"/>
    <property type="evidence" value="ECO:0007669"/>
    <property type="project" value="UniProtKB-UniRule"/>
</dbReference>
<proteinExistence type="inferred from homology"/>
<dbReference type="AlphaFoldDB" id="A0A9D1HZT3"/>
<evidence type="ECO:0000313" key="20">
    <source>
        <dbReference type="Proteomes" id="UP000824090"/>
    </source>
</evidence>
<evidence type="ECO:0000256" key="8">
    <source>
        <dbReference type="ARBA" id="ARBA00022723"/>
    </source>
</evidence>
<dbReference type="PANTHER" id="PTHR36701:SF1">
    <property type="entry name" value="EPOXYQUEUOSINE REDUCTASE QUEH"/>
    <property type="match status" value="1"/>
</dbReference>
<keyword evidence="13 17" id="KW-1015">Disulfide bond</keyword>
<keyword evidence="10 17" id="KW-0560">Oxidoreductase</keyword>
<feature type="binding site" evidence="17">
    <location>
        <position position="133"/>
    </location>
    <ligand>
        <name>[4Fe-4S] cluster</name>
        <dbReference type="ChEBI" id="CHEBI:49883"/>
    </ligand>
</feature>
<gene>
    <name evidence="17" type="primary">queH</name>
    <name evidence="19" type="ORF">IAC50_03480</name>
</gene>
<comment type="catalytic activity">
    <reaction evidence="16 17">
        <text>epoxyqueuosine(34) in tRNA + AH2 = queuosine(34) in tRNA + A + H2O</text>
        <dbReference type="Rhea" id="RHEA:32159"/>
        <dbReference type="Rhea" id="RHEA-COMP:18571"/>
        <dbReference type="Rhea" id="RHEA-COMP:18582"/>
        <dbReference type="ChEBI" id="CHEBI:13193"/>
        <dbReference type="ChEBI" id="CHEBI:15377"/>
        <dbReference type="ChEBI" id="CHEBI:17499"/>
        <dbReference type="ChEBI" id="CHEBI:194431"/>
        <dbReference type="ChEBI" id="CHEBI:194443"/>
        <dbReference type="EC" id="1.17.99.6"/>
    </reaction>
</comment>
<evidence type="ECO:0000256" key="6">
    <source>
        <dbReference type="ARBA" id="ARBA00022485"/>
    </source>
</evidence>
<dbReference type="HAMAP" id="MF_02089">
    <property type="entry name" value="QueH"/>
    <property type="match status" value="1"/>
</dbReference>
<dbReference type="GO" id="GO:0046872">
    <property type="term" value="F:metal ion binding"/>
    <property type="evidence" value="ECO:0007669"/>
    <property type="project" value="UniProtKB-KW"/>
</dbReference>
<name>A0A9D1HZT3_9FIRM</name>
<feature type="compositionally biased region" description="Basic and acidic residues" evidence="18">
    <location>
        <begin position="16"/>
        <end position="26"/>
    </location>
</feature>
<evidence type="ECO:0000256" key="5">
    <source>
        <dbReference type="ARBA" id="ARBA00016895"/>
    </source>
</evidence>
<dbReference type="Proteomes" id="UP000824090">
    <property type="component" value="Unassembled WGS sequence"/>
</dbReference>
<evidence type="ECO:0000256" key="17">
    <source>
        <dbReference type="HAMAP-Rule" id="MF_02089"/>
    </source>
</evidence>
<evidence type="ECO:0000256" key="4">
    <source>
        <dbReference type="ARBA" id="ARBA00012622"/>
    </source>
</evidence>
<evidence type="ECO:0000256" key="1">
    <source>
        <dbReference type="ARBA" id="ARBA00002268"/>
    </source>
</evidence>
<evidence type="ECO:0000256" key="12">
    <source>
        <dbReference type="ARBA" id="ARBA00023014"/>
    </source>
</evidence>
<evidence type="ECO:0000313" key="19">
    <source>
        <dbReference type="EMBL" id="HIU25549.1"/>
    </source>
</evidence>
<keyword evidence="9 17" id="KW-0671">Queuosine biosynthesis</keyword>
<protein>
    <recommendedName>
        <fullName evidence="5 17">Epoxyqueuosine reductase QueH</fullName>
        <ecNumber evidence="4 17">1.17.99.6</ecNumber>
    </recommendedName>
    <alternativeName>
        <fullName evidence="15 17">Queuosine biosynthesis protein QueH</fullName>
    </alternativeName>
</protein>
<keyword evidence="11 17" id="KW-0408">Iron</keyword>
<evidence type="ECO:0000256" key="14">
    <source>
        <dbReference type="ARBA" id="ARBA00023284"/>
    </source>
</evidence>
<sequence length="219" mass="25583">MITDRKKTEAAPQTFCREDSKERPELRGGFSKWESKPGLLLHSCCGPCSTAVVERLVEEYDVTVFFYNPCITEEQEYQRRKEAQIRFIERYNMENAGKTVIYFKEGPYRPKEFFRLTQGLEEEPEGGSRCRVCFRQRLEKTAEEARLSGYDYFGTTLTVSPHKSFSVISEIGRAIALKYSLSFLDMDFKKKDGFKRSIELSAKYGLYRQNYCGCQYSKR</sequence>
<dbReference type="EMBL" id="DVMP01000070">
    <property type="protein sequence ID" value="HIU25549.1"/>
    <property type="molecule type" value="Genomic_DNA"/>
</dbReference>
<organism evidence="19 20">
    <name type="scientific">Candidatus Allocopromorpha excrementigallinarum</name>
    <dbReference type="NCBI Taxonomy" id="2840742"/>
    <lineage>
        <taxon>Bacteria</taxon>
        <taxon>Bacillati</taxon>
        <taxon>Bacillota</taxon>
        <taxon>Clostridia</taxon>
        <taxon>Eubacteriales</taxon>
        <taxon>Eubacteriaceae</taxon>
        <taxon>Eubacteriaceae incertae sedis</taxon>
        <taxon>Candidatus Allocopromorpha</taxon>
    </lineage>
</organism>
<evidence type="ECO:0000256" key="10">
    <source>
        <dbReference type="ARBA" id="ARBA00023002"/>
    </source>
</evidence>
<evidence type="ECO:0000256" key="15">
    <source>
        <dbReference type="ARBA" id="ARBA00031446"/>
    </source>
</evidence>
<dbReference type="InterPro" id="IPR003828">
    <property type="entry name" value="QueH"/>
</dbReference>
<evidence type="ECO:0000256" key="11">
    <source>
        <dbReference type="ARBA" id="ARBA00023004"/>
    </source>
</evidence>
<keyword evidence="12 17" id="KW-0411">Iron-sulfur</keyword>
<dbReference type="PANTHER" id="PTHR36701">
    <property type="entry name" value="EPOXYQUEUOSINE REDUCTASE QUEH"/>
    <property type="match status" value="1"/>
</dbReference>
<keyword evidence="7 17" id="KW-0819">tRNA processing</keyword>
<feature type="disulfide bond" description="Redox-active" evidence="17">
    <location>
        <begin position="212"/>
        <end position="214"/>
    </location>
</feature>
<dbReference type="GO" id="GO:0052693">
    <property type="term" value="F:epoxyqueuosine reductase activity"/>
    <property type="evidence" value="ECO:0007669"/>
    <property type="project" value="UniProtKB-UniRule"/>
</dbReference>
<feature type="region of interest" description="Disordered" evidence="18">
    <location>
        <begin position="1"/>
        <end position="30"/>
    </location>
</feature>
<comment type="caution">
    <text evidence="19">The sequence shown here is derived from an EMBL/GenBank/DDBJ whole genome shotgun (WGS) entry which is preliminary data.</text>
</comment>
<dbReference type="Pfam" id="PF02677">
    <property type="entry name" value="QueH"/>
    <property type="match status" value="1"/>
</dbReference>
<feature type="binding site" evidence="17">
    <location>
        <position position="45"/>
    </location>
    <ligand>
        <name>[4Fe-4S] cluster</name>
        <dbReference type="ChEBI" id="CHEBI:49883"/>
    </ligand>
</feature>
<evidence type="ECO:0000256" key="3">
    <source>
        <dbReference type="ARBA" id="ARBA00008207"/>
    </source>
</evidence>
<keyword evidence="6 17" id="KW-0004">4Fe-4S</keyword>
<comment type="pathway">
    <text evidence="2 17">tRNA modification; tRNA-queuosine biosynthesis.</text>
</comment>
<accession>A0A9D1HZT3</accession>
<feature type="binding site" evidence="17">
    <location>
        <position position="130"/>
    </location>
    <ligand>
        <name>[4Fe-4S] cluster</name>
        <dbReference type="ChEBI" id="CHEBI:49883"/>
    </ligand>
</feature>
<evidence type="ECO:0000256" key="7">
    <source>
        <dbReference type="ARBA" id="ARBA00022694"/>
    </source>
</evidence>
<keyword evidence="14 17" id="KW-0676">Redox-active center</keyword>
<keyword evidence="8 17" id="KW-0479">Metal-binding</keyword>
<evidence type="ECO:0000256" key="2">
    <source>
        <dbReference type="ARBA" id="ARBA00004691"/>
    </source>
</evidence>
<dbReference type="GO" id="GO:0008616">
    <property type="term" value="P:tRNA queuosine(34) biosynthetic process"/>
    <property type="evidence" value="ECO:0007669"/>
    <property type="project" value="UniProtKB-UniRule"/>
</dbReference>
<comment type="function">
    <text evidence="1 17">Catalyzes the conversion of epoxyqueuosine (oQ) to queuosine (Q), which is a hypermodified base found in the wobble positions of tRNA(Asp), tRNA(Asn), tRNA(His) and tRNA(Tyr).</text>
</comment>
<reference evidence="19" key="1">
    <citation type="submission" date="2020-10" db="EMBL/GenBank/DDBJ databases">
        <authorList>
            <person name="Gilroy R."/>
        </authorList>
    </citation>
    <scope>NUCLEOTIDE SEQUENCE</scope>
    <source>
        <strain evidence="19">ChiHcec3-6078</strain>
    </source>
</reference>